<organism evidence="1 2">
    <name type="scientific">Ancylostoma ceylanicum</name>
    <dbReference type="NCBI Taxonomy" id="53326"/>
    <lineage>
        <taxon>Eukaryota</taxon>
        <taxon>Metazoa</taxon>
        <taxon>Ecdysozoa</taxon>
        <taxon>Nematoda</taxon>
        <taxon>Chromadorea</taxon>
        <taxon>Rhabditida</taxon>
        <taxon>Rhabditina</taxon>
        <taxon>Rhabditomorpha</taxon>
        <taxon>Strongyloidea</taxon>
        <taxon>Ancylostomatidae</taxon>
        <taxon>Ancylostomatinae</taxon>
        <taxon>Ancylostoma</taxon>
    </lineage>
</organism>
<comment type="caution">
    <text evidence="1">The sequence shown here is derived from an EMBL/GenBank/DDBJ whole genome shotgun (WGS) entry which is preliminary data.</text>
</comment>
<name>A0A016S8A6_9BILA</name>
<proteinExistence type="predicted"/>
<evidence type="ECO:0000313" key="2">
    <source>
        <dbReference type="Proteomes" id="UP000024635"/>
    </source>
</evidence>
<evidence type="ECO:0000313" key="1">
    <source>
        <dbReference type="EMBL" id="EYB86537.1"/>
    </source>
</evidence>
<sequence>MSPPPRLSLRSCLCTVLLEKIDGSRVQFHNVAVAEPRRDLLDHLIWSMLSPHPSSRSHCNSAVTEPAYLEEGRLGPVEKWAWLTMPHGYVRSAPAVSDSQTGSYERMKAHVLSVVKSKNSNKLLKSRSTVCL</sequence>
<dbReference type="Proteomes" id="UP000024635">
    <property type="component" value="Unassembled WGS sequence"/>
</dbReference>
<gene>
    <name evidence="1" type="primary">Acey_s0277.g1124</name>
    <name evidence="1" type="ORF">Y032_0277g1124</name>
</gene>
<protein>
    <submittedName>
        <fullName evidence="1">Uncharacterized protein</fullName>
    </submittedName>
</protein>
<accession>A0A016S8A6</accession>
<reference evidence="2" key="1">
    <citation type="journal article" date="2015" name="Nat. Genet.">
        <title>The genome and transcriptome of the zoonotic hookworm Ancylostoma ceylanicum identify infection-specific gene families.</title>
        <authorList>
            <person name="Schwarz E.M."/>
            <person name="Hu Y."/>
            <person name="Antoshechkin I."/>
            <person name="Miller M.M."/>
            <person name="Sternberg P.W."/>
            <person name="Aroian R.V."/>
        </authorList>
    </citation>
    <scope>NUCLEOTIDE SEQUENCE</scope>
    <source>
        <strain evidence="2">HY135</strain>
    </source>
</reference>
<keyword evidence="2" id="KW-1185">Reference proteome</keyword>
<dbReference type="EMBL" id="JARK01001613">
    <property type="protein sequence ID" value="EYB86537.1"/>
    <property type="molecule type" value="Genomic_DNA"/>
</dbReference>
<dbReference type="AlphaFoldDB" id="A0A016S8A6"/>